<dbReference type="PANTHER" id="PTHR45632:SF3">
    <property type="entry name" value="KELCH-LIKE PROTEIN 32"/>
    <property type="match status" value="1"/>
</dbReference>
<dbReference type="PANTHER" id="PTHR45632">
    <property type="entry name" value="LD33804P"/>
    <property type="match status" value="1"/>
</dbReference>
<dbReference type="Gene3D" id="2.60.210.10">
    <property type="entry name" value="Apoptosis, Tumor Necrosis Factor Receptor Associated Protein 2, Chain A"/>
    <property type="match status" value="1"/>
</dbReference>
<evidence type="ECO:0000259" key="4">
    <source>
        <dbReference type="PROSITE" id="PS50144"/>
    </source>
</evidence>
<evidence type="ECO:0000313" key="6">
    <source>
        <dbReference type="WBParaSite" id="Pan_g12998.t1"/>
    </source>
</evidence>
<dbReference type="Gene3D" id="3.30.710.10">
    <property type="entry name" value="Potassium Channel Kv1.1, Chain A"/>
    <property type="match status" value="2"/>
</dbReference>
<dbReference type="PROSITE" id="PS50097">
    <property type="entry name" value="BTB"/>
    <property type="match status" value="1"/>
</dbReference>
<dbReference type="SMART" id="SM00225">
    <property type="entry name" value="BTB"/>
    <property type="match status" value="1"/>
</dbReference>
<reference evidence="5" key="1">
    <citation type="journal article" date="2013" name="Genetics">
        <title>The draft genome and transcriptome of Panagrellus redivivus are shaped by the harsh demands of a free-living lifestyle.</title>
        <authorList>
            <person name="Srinivasan J."/>
            <person name="Dillman A.R."/>
            <person name="Macchietto M.G."/>
            <person name="Heikkinen L."/>
            <person name="Lakso M."/>
            <person name="Fracchia K.M."/>
            <person name="Antoshechkin I."/>
            <person name="Mortazavi A."/>
            <person name="Wong G."/>
            <person name="Sternberg P.W."/>
        </authorList>
    </citation>
    <scope>NUCLEOTIDE SEQUENCE [LARGE SCALE GENOMIC DNA]</scope>
    <source>
        <strain evidence="5">MT8872</strain>
    </source>
</reference>
<keyword evidence="5" id="KW-1185">Reference proteome</keyword>
<dbReference type="InterPro" id="IPR008974">
    <property type="entry name" value="TRAF-like"/>
</dbReference>
<dbReference type="CDD" id="cd00121">
    <property type="entry name" value="MATH"/>
    <property type="match status" value="1"/>
</dbReference>
<keyword evidence="1" id="KW-0880">Kelch repeat</keyword>
<evidence type="ECO:0000256" key="1">
    <source>
        <dbReference type="ARBA" id="ARBA00022441"/>
    </source>
</evidence>
<feature type="domain" description="MATH" evidence="4">
    <location>
        <begin position="13"/>
        <end position="129"/>
    </location>
</feature>
<keyword evidence="2" id="KW-0677">Repeat</keyword>
<dbReference type="InterPro" id="IPR000210">
    <property type="entry name" value="BTB/POZ_dom"/>
</dbReference>
<feature type="domain" description="BTB" evidence="3">
    <location>
        <begin position="153"/>
        <end position="216"/>
    </location>
</feature>
<dbReference type="Pfam" id="PF07707">
    <property type="entry name" value="BACK"/>
    <property type="match status" value="1"/>
</dbReference>
<dbReference type="CDD" id="cd18186">
    <property type="entry name" value="BTB_POZ_ZBTB_KLHL-like"/>
    <property type="match status" value="1"/>
</dbReference>
<protein>
    <submittedName>
        <fullName evidence="6">BTB domain-containing protein</fullName>
    </submittedName>
</protein>
<reference evidence="6" key="2">
    <citation type="submission" date="2020-10" db="UniProtKB">
        <authorList>
            <consortium name="WormBaseParasite"/>
        </authorList>
    </citation>
    <scope>IDENTIFICATION</scope>
</reference>
<dbReference type="AlphaFoldDB" id="A0A7E4ZRM2"/>
<dbReference type="Proteomes" id="UP000492821">
    <property type="component" value="Unassembled WGS sequence"/>
</dbReference>
<evidence type="ECO:0000313" key="5">
    <source>
        <dbReference type="Proteomes" id="UP000492821"/>
    </source>
</evidence>
<evidence type="ECO:0000259" key="3">
    <source>
        <dbReference type="PROSITE" id="PS50097"/>
    </source>
</evidence>
<dbReference type="CDD" id="cd14733">
    <property type="entry name" value="BACK"/>
    <property type="match status" value="2"/>
</dbReference>
<dbReference type="Pfam" id="PF00651">
    <property type="entry name" value="BTB"/>
    <property type="match status" value="1"/>
</dbReference>
<dbReference type="SUPFAM" id="SSF54695">
    <property type="entry name" value="POZ domain"/>
    <property type="match status" value="1"/>
</dbReference>
<dbReference type="WBParaSite" id="Pan_g12998.t1">
    <property type="protein sequence ID" value="Pan_g12998.t1"/>
    <property type="gene ID" value="Pan_g12998"/>
</dbReference>
<dbReference type="InterPro" id="IPR002083">
    <property type="entry name" value="MATH/TRAF_dom"/>
</dbReference>
<evidence type="ECO:0000256" key="2">
    <source>
        <dbReference type="ARBA" id="ARBA00022737"/>
    </source>
</evidence>
<organism evidence="5 6">
    <name type="scientific">Panagrellus redivivus</name>
    <name type="common">Microworm</name>
    <dbReference type="NCBI Taxonomy" id="6233"/>
    <lineage>
        <taxon>Eukaryota</taxon>
        <taxon>Metazoa</taxon>
        <taxon>Ecdysozoa</taxon>
        <taxon>Nematoda</taxon>
        <taxon>Chromadorea</taxon>
        <taxon>Rhabditida</taxon>
        <taxon>Tylenchina</taxon>
        <taxon>Panagrolaimomorpha</taxon>
        <taxon>Panagrolaimoidea</taxon>
        <taxon>Panagrolaimidae</taxon>
        <taxon>Panagrellus</taxon>
    </lineage>
</organism>
<dbReference type="SUPFAM" id="SSF49599">
    <property type="entry name" value="TRAF domain-like"/>
    <property type="match status" value="1"/>
</dbReference>
<proteinExistence type="predicted"/>
<dbReference type="PROSITE" id="PS50144">
    <property type="entry name" value="MATH"/>
    <property type="match status" value="1"/>
</dbReference>
<dbReference type="InterPro" id="IPR011333">
    <property type="entry name" value="SKP1/BTB/POZ_sf"/>
</dbReference>
<name>A0A7E4ZRM2_PANRE</name>
<dbReference type="InterPro" id="IPR011705">
    <property type="entry name" value="BACK"/>
</dbReference>
<accession>A0A7E4ZRM2</accession>
<sequence>MSTVQEIVTRKDSTTITLMETDLTTKSSGEFLSSPMFDVPDSDGLKWWIRLYPLYPAGDADTENCGIFLFVNKSVKSTSKCIIDGSSIRMAFAHEFTDPPIGYGRPKFASHEQLRPLFQHGQLTVTCSVEFYIPVKRDLSVPRNFQLFGHVPTDVELVVESDRVQAHKSFLSLISPVFHAMFSNDTAESKSNTVELVEFHFDTVKSAVDFAYRRELMDLSVETAVDMLRFCDKYFITAAIEELEKLTVLIPSIENICQVVHYAYDCNRDSLLDKCCDFFKDHQDEIKVSTDFAELPPTLVVDILKKAFDLNTSFDVLYYAHENGINFVVDHLEEPLIKSMSVDNFCQVVKFAWEYSRKDLQQACATYLNDNREEVTDLEDFINLPYEVMQGVLKMSHVLKRSTI</sequence>